<dbReference type="InterPro" id="IPR015369">
    <property type="entry name" value="Follistatin/Osteonectin_EGF"/>
</dbReference>
<accession>A0A5B7DVI0</accession>
<evidence type="ECO:0000256" key="6">
    <source>
        <dbReference type="ARBA" id="ARBA00023157"/>
    </source>
</evidence>
<keyword evidence="3" id="KW-0732">Signal</keyword>
<dbReference type="Proteomes" id="UP000324222">
    <property type="component" value="Unassembled WGS sequence"/>
</dbReference>
<dbReference type="Pfam" id="PF07648">
    <property type="entry name" value="Kazal_2"/>
    <property type="match status" value="1"/>
</dbReference>
<dbReference type="InterPro" id="IPR003645">
    <property type="entry name" value="Fol_N"/>
</dbReference>
<keyword evidence="5" id="KW-0106">Calcium</keyword>
<dbReference type="PROSITE" id="PS00018">
    <property type="entry name" value="EF_HAND_1"/>
    <property type="match status" value="1"/>
</dbReference>
<dbReference type="Gene3D" id="3.30.60.30">
    <property type="match status" value="1"/>
</dbReference>
<evidence type="ECO:0000256" key="3">
    <source>
        <dbReference type="ARBA" id="ARBA00022729"/>
    </source>
</evidence>
<dbReference type="PANTHER" id="PTHR10913">
    <property type="entry name" value="FOLLISTATIN-RELATED"/>
    <property type="match status" value="1"/>
</dbReference>
<keyword evidence="11" id="KW-1185">Reference proteome</keyword>
<feature type="domain" description="Kazal-like" evidence="9">
    <location>
        <begin position="76"/>
        <end position="123"/>
    </location>
</feature>
<sequence length="211" mass="24329">MEEEEKVAVGKSRRHRDATPYFDDESHRLWSSDAAELLEGETVDAHVIQHHDPCQAHFCERGRVCRLDHIGEPQCECQPFCSRHRKLVCGNDGRLYLNHCELHRAACFSGARIHIDRSRKCFRKGLMPITWDNTPSPATPAPHNREETLDLEPTQIRDDLTQDNLLLYHHARLMAENGRGSEREYLVSLMFSKFDTNNNGALDRTELTQVI</sequence>
<protein>
    <submittedName>
        <fullName evidence="10">Follistatin-related protein 5</fullName>
    </submittedName>
</protein>
<dbReference type="InterPro" id="IPR002350">
    <property type="entry name" value="Kazal_dom"/>
</dbReference>
<evidence type="ECO:0000256" key="2">
    <source>
        <dbReference type="ARBA" id="ARBA00022525"/>
    </source>
</evidence>
<dbReference type="SUPFAM" id="SSF47473">
    <property type="entry name" value="EF-hand"/>
    <property type="match status" value="1"/>
</dbReference>
<feature type="domain" description="EF-hand" evidence="8">
    <location>
        <begin position="190"/>
        <end position="211"/>
    </location>
</feature>
<keyword evidence="7" id="KW-0325">Glycoprotein</keyword>
<dbReference type="SMART" id="SM00274">
    <property type="entry name" value="FOLN"/>
    <property type="match status" value="1"/>
</dbReference>
<evidence type="ECO:0000313" key="10">
    <source>
        <dbReference type="EMBL" id="MPC25641.1"/>
    </source>
</evidence>
<dbReference type="GO" id="GO:0030510">
    <property type="term" value="P:regulation of BMP signaling pathway"/>
    <property type="evidence" value="ECO:0007669"/>
    <property type="project" value="TreeGrafter"/>
</dbReference>
<evidence type="ECO:0000256" key="1">
    <source>
        <dbReference type="ARBA" id="ARBA00004613"/>
    </source>
</evidence>
<reference evidence="10 11" key="1">
    <citation type="submission" date="2019-05" db="EMBL/GenBank/DDBJ databases">
        <title>Another draft genome of Portunus trituberculatus and its Hox gene families provides insights of decapod evolution.</title>
        <authorList>
            <person name="Jeong J.-H."/>
            <person name="Song I."/>
            <person name="Kim S."/>
            <person name="Choi T."/>
            <person name="Kim D."/>
            <person name="Ryu S."/>
            <person name="Kim W."/>
        </authorList>
    </citation>
    <scope>NUCLEOTIDE SEQUENCE [LARGE SCALE GENOMIC DNA]</scope>
    <source>
        <tissue evidence="10">Muscle</tissue>
    </source>
</reference>
<keyword evidence="2" id="KW-0964">Secreted</keyword>
<name>A0A5B7DVI0_PORTR</name>
<dbReference type="SMART" id="SM00280">
    <property type="entry name" value="KAZAL"/>
    <property type="match status" value="1"/>
</dbReference>
<comment type="subcellular location">
    <subcellularLocation>
        <location evidence="1">Secreted</location>
    </subcellularLocation>
</comment>
<dbReference type="InterPro" id="IPR011992">
    <property type="entry name" value="EF-hand-dom_pair"/>
</dbReference>
<dbReference type="InterPro" id="IPR050653">
    <property type="entry name" value="Prot_Inhib_GrowthFact_Antg"/>
</dbReference>
<dbReference type="GO" id="GO:0005615">
    <property type="term" value="C:extracellular space"/>
    <property type="evidence" value="ECO:0007669"/>
    <property type="project" value="TreeGrafter"/>
</dbReference>
<evidence type="ECO:0000313" key="11">
    <source>
        <dbReference type="Proteomes" id="UP000324222"/>
    </source>
</evidence>
<evidence type="ECO:0000256" key="7">
    <source>
        <dbReference type="ARBA" id="ARBA00023180"/>
    </source>
</evidence>
<keyword evidence="4" id="KW-0677">Repeat</keyword>
<gene>
    <name evidence="10" type="primary">FSTL5_0</name>
    <name evidence="10" type="ORF">E2C01_018763</name>
</gene>
<comment type="caution">
    <text evidence="10">The sequence shown here is derived from an EMBL/GenBank/DDBJ whole genome shotgun (WGS) entry which is preliminary data.</text>
</comment>
<dbReference type="InterPro" id="IPR002048">
    <property type="entry name" value="EF_hand_dom"/>
</dbReference>
<dbReference type="PROSITE" id="PS51465">
    <property type="entry name" value="KAZAL_2"/>
    <property type="match status" value="1"/>
</dbReference>
<dbReference type="InterPro" id="IPR018247">
    <property type="entry name" value="EF_Hand_1_Ca_BS"/>
</dbReference>
<dbReference type="PROSITE" id="PS50222">
    <property type="entry name" value="EF_HAND_2"/>
    <property type="match status" value="1"/>
</dbReference>
<evidence type="ECO:0000259" key="9">
    <source>
        <dbReference type="PROSITE" id="PS51465"/>
    </source>
</evidence>
<organism evidence="10 11">
    <name type="scientific">Portunus trituberculatus</name>
    <name type="common">Swimming crab</name>
    <name type="synonym">Neptunus trituberculatus</name>
    <dbReference type="NCBI Taxonomy" id="210409"/>
    <lineage>
        <taxon>Eukaryota</taxon>
        <taxon>Metazoa</taxon>
        <taxon>Ecdysozoa</taxon>
        <taxon>Arthropoda</taxon>
        <taxon>Crustacea</taxon>
        <taxon>Multicrustacea</taxon>
        <taxon>Malacostraca</taxon>
        <taxon>Eumalacostraca</taxon>
        <taxon>Eucarida</taxon>
        <taxon>Decapoda</taxon>
        <taxon>Pleocyemata</taxon>
        <taxon>Brachyura</taxon>
        <taxon>Eubrachyura</taxon>
        <taxon>Portunoidea</taxon>
        <taxon>Portunidae</taxon>
        <taxon>Portuninae</taxon>
        <taxon>Portunus</taxon>
    </lineage>
</organism>
<dbReference type="GO" id="GO:0030154">
    <property type="term" value="P:cell differentiation"/>
    <property type="evidence" value="ECO:0007669"/>
    <property type="project" value="TreeGrafter"/>
</dbReference>
<keyword evidence="6" id="KW-1015">Disulfide bond</keyword>
<dbReference type="OrthoDB" id="6085115at2759"/>
<dbReference type="EMBL" id="VSRR010001489">
    <property type="protein sequence ID" value="MPC25641.1"/>
    <property type="molecule type" value="Genomic_DNA"/>
</dbReference>
<dbReference type="GO" id="GO:0005509">
    <property type="term" value="F:calcium ion binding"/>
    <property type="evidence" value="ECO:0007669"/>
    <property type="project" value="InterPro"/>
</dbReference>
<dbReference type="AlphaFoldDB" id="A0A5B7DVI0"/>
<evidence type="ECO:0000256" key="4">
    <source>
        <dbReference type="ARBA" id="ARBA00022737"/>
    </source>
</evidence>
<dbReference type="SUPFAM" id="SSF100895">
    <property type="entry name" value="Kazal-type serine protease inhibitors"/>
    <property type="match status" value="1"/>
</dbReference>
<evidence type="ECO:0000259" key="8">
    <source>
        <dbReference type="PROSITE" id="PS50222"/>
    </source>
</evidence>
<dbReference type="PANTHER" id="PTHR10913:SF81">
    <property type="entry name" value="KAZAL-LIKE DOMAIN-CONTAINING PROTEIN"/>
    <property type="match status" value="1"/>
</dbReference>
<evidence type="ECO:0000256" key="5">
    <source>
        <dbReference type="ARBA" id="ARBA00022837"/>
    </source>
</evidence>
<proteinExistence type="predicted"/>
<dbReference type="Pfam" id="PF09289">
    <property type="entry name" value="FOLN"/>
    <property type="match status" value="1"/>
</dbReference>
<dbReference type="InterPro" id="IPR036058">
    <property type="entry name" value="Kazal_dom_sf"/>
</dbReference>